<evidence type="ECO:0000256" key="2">
    <source>
        <dbReference type="ARBA" id="ARBA00022722"/>
    </source>
</evidence>
<keyword evidence="3" id="KW-0255">Endonuclease</keyword>
<keyword evidence="2" id="KW-0540">Nuclease</keyword>
<evidence type="ECO:0000313" key="9">
    <source>
        <dbReference type="Proteomes" id="UP000257143"/>
    </source>
</evidence>
<evidence type="ECO:0000256" key="4">
    <source>
        <dbReference type="ARBA" id="ARBA00022801"/>
    </source>
</evidence>
<evidence type="ECO:0000259" key="7">
    <source>
        <dbReference type="Pfam" id="PF08340"/>
    </source>
</evidence>
<dbReference type="Pfam" id="PF08340">
    <property type="entry name" value="YicC-like_C"/>
    <property type="match status" value="1"/>
</dbReference>
<evidence type="ECO:0000256" key="5">
    <source>
        <dbReference type="ARBA" id="ARBA00035648"/>
    </source>
</evidence>
<sequence length="292" mass="33800">MTMSMTGYGRKVLHMDDASVTVEIRTLNHRFLDISIKLPAALLFIEDKIKKIIRSKFSRGRIEVAIEITGSSIVQKKVEIDWYLLDQYMEKINIAKDRYGLAGELPVSILTTLPDIFTVEEEKQQSETNDALLTSVEQACEQVLDMRKNEGSFLFQDLMKRMSTVEDIVILLQTRRTLVIEEYRKRIKVRVEEQLEGHTLIDPARIHQEIVLLAERGDITEEITRLFSHIEHFRASIQKNDAIGRKLDFITQEMHREVNTIGSKSTDVKLSEWSVTLKGEIEKIKEQVQNIE</sequence>
<feature type="domain" description="Endoribonuclease YicC-like N-terminal" evidence="6">
    <location>
        <begin position="4"/>
        <end position="154"/>
    </location>
</feature>
<keyword evidence="4" id="KW-0378">Hydrolase</keyword>
<dbReference type="Pfam" id="PF03755">
    <property type="entry name" value="YicC-like_N"/>
    <property type="match status" value="1"/>
</dbReference>
<keyword evidence="9" id="KW-1185">Reference proteome</keyword>
<comment type="cofactor">
    <cofactor evidence="1">
        <name>a divalent metal cation</name>
        <dbReference type="ChEBI" id="CHEBI:60240"/>
    </cofactor>
</comment>
<accession>A0A3D8Q1C9</accession>
<dbReference type="EMBL" id="PIOC01000009">
    <property type="protein sequence ID" value="RDW20815.1"/>
    <property type="molecule type" value="Genomic_DNA"/>
</dbReference>
<reference evidence="9" key="1">
    <citation type="submission" date="2017-11" db="EMBL/GenBank/DDBJ databases">
        <authorList>
            <person name="Zhu W."/>
        </authorList>
    </citation>
    <scope>NUCLEOTIDE SEQUENCE [LARGE SCALE GENOMIC DNA]</scope>
    <source>
        <strain evidence="9">CAU 1183</strain>
    </source>
</reference>
<dbReference type="NCBIfam" id="TIGR00255">
    <property type="entry name" value="YicC/YloC family endoribonuclease"/>
    <property type="match status" value="1"/>
</dbReference>
<dbReference type="Proteomes" id="UP000257143">
    <property type="component" value="Unassembled WGS sequence"/>
</dbReference>
<dbReference type="OrthoDB" id="9771229at2"/>
<gene>
    <name evidence="8" type="ORF">CWR48_04640</name>
</gene>
<dbReference type="GO" id="GO:0004521">
    <property type="term" value="F:RNA endonuclease activity"/>
    <property type="evidence" value="ECO:0007669"/>
    <property type="project" value="InterPro"/>
</dbReference>
<dbReference type="GO" id="GO:0016787">
    <property type="term" value="F:hydrolase activity"/>
    <property type="evidence" value="ECO:0007669"/>
    <property type="project" value="UniProtKB-KW"/>
</dbReference>
<dbReference type="PANTHER" id="PTHR30636:SF3">
    <property type="entry name" value="UPF0701 PROTEIN YICC"/>
    <property type="match status" value="1"/>
</dbReference>
<comment type="caution">
    <text evidence="8">The sequence shown here is derived from an EMBL/GenBank/DDBJ whole genome shotgun (WGS) entry which is preliminary data.</text>
</comment>
<proteinExistence type="inferred from homology"/>
<evidence type="ECO:0000313" key="8">
    <source>
        <dbReference type="EMBL" id="RDW20815.1"/>
    </source>
</evidence>
<dbReference type="InterPro" id="IPR013551">
    <property type="entry name" value="YicC-like_C"/>
</dbReference>
<dbReference type="PANTHER" id="PTHR30636">
    <property type="entry name" value="UPF0701 PROTEIN YICC"/>
    <property type="match status" value="1"/>
</dbReference>
<feature type="domain" description="Endoribonuclease YicC-like C-terminal" evidence="7">
    <location>
        <begin position="174"/>
        <end position="292"/>
    </location>
</feature>
<dbReference type="AlphaFoldDB" id="A0A3D8Q1C9"/>
<evidence type="ECO:0000259" key="6">
    <source>
        <dbReference type="Pfam" id="PF03755"/>
    </source>
</evidence>
<dbReference type="InterPro" id="IPR013527">
    <property type="entry name" value="YicC-like_N"/>
</dbReference>
<dbReference type="InterPro" id="IPR005229">
    <property type="entry name" value="YicC/YloC-like"/>
</dbReference>
<evidence type="ECO:0000256" key="3">
    <source>
        <dbReference type="ARBA" id="ARBA00022759"/>
    </source>
</evidence>
<name>A0A3D8Q1C9_9BACI</name>
<comment type="similarity">
    <text evidence="5">Belongs to the YicC/YloC family.</text>
</comment>
<evidence type="ECO:0000256" key="1">
    <source>
        <dbReference type="ARBA" id="ARBA00001968"/>
    </source>
</evidence>
<organism evidence="8 9">
    <name type="scientific">Oceanobacillus arenosus</name>
    <dbReference type="NCBI Taxonomy" id="1229153"/>
    <lineage>
        <taxon>Bacteria</taxon>
        <taxon>Bacillati</taxon>
        <taxon>Bacillota</taxon>
        <taxon>Bacilli</taxon>
        <taxon>Bacillales</taxon>
        <taxon>Bacillaceae</taxon>
        <taxon>Oceanobacillus</taxon>
    </lineage>
</organism>
<protein>
    <submittedName>
        <fullName evidence="8">YicC family protein</fullName>
    </submittedName>
</protein>